<sequence length="90" mass="10378">MANLPINQIEQVNEDKSSSSSLHNNPPRRYNLDNIDLDDSPIKTIPYRFQAGSIIDPMTFQRVLNEVMNKETQKEQQAHKLNEQTGDDDH</sequence>
<dbReference type="AlphaFoldDB" id="A0A820NEJ1"/>
<feature type="compositionally biased region" description="Polar residues" evidence="1">
    <location>
        <begin position="1"/>
        <end position="11"/>
    </location>
</feature>
<organism evidence="2 3">
    <name type="scientific">Adineta steineri</name>
    <dbReference type="NCBI Taxonomy" id="433720"/>
    <lineage>
        <taxon>Eukaryota</taxon>
        <taxon>Metazoa</taxon>
        <taxon>Spiralia</taxon>
        <taxon>Gnathifera</taxon>
        <taxon>Rotifera</taxon>
        <taxon>Eurotatoria</taxon>
        <taxon>Bdelloidea</taxon>
        <taxon>Adinetida</taxon>
        <taxon>Adinetidae</taxon>
        <taxon>Adineta</taxon>
    </lineage>
</organism>
<dbReference type="EMBL" id="CAJOBB010022808">
    <property type="protein sequence ID" value="CAF4388000.1"/>
    <property type="molecule type" value="Genomic_DNA"/>
</dbReference>
<comment type="caution">
    <text evidence="2">The sequence shown here is derived from an EMBL/GenBank/DDBJ whole genome shotgun (WGS) entry which is preliminary data.</text>
</comment>
<gene>
    <name evidence="2" type="ORF">KXQ929_LOCUS50295</name>
</gene>
<accession>A0A820NEJ1</accession>
<feature type="region of interest" description="Disordered" evidence="1">
    <location>
        <begin position="1"/>
        <end position="37"/>
    </location>
</feature>
<proteinExistence type="predicted"/>
<evidence type="ECO:0000313" key="3">
    <source>
        <dbReference type="Proteomes" id="UP000663868"/>
    </source>
</evidence>
<reference evidence="2" key="1">
    <citation type="submission" date="2021-02" db="EMBL/GenBank/DDBJ databases">
        <authorList>
            <person name="Nowell W R."/>
        </authorList>
    </citation>
    <scope>NUCLEOTIDE SEQUENCE</scope>
</reference>
<evidence type="ECO:0000256" key="1">
    <source>
        <dbReference type="SAM" id="MobiDB-lite"/>
    </source>
</evidence>
<feature type="compositionally biased region" description="Basic and acidic residues" evidence="1">
    <location>
        <begin position="71"/>
        <end position="82"/>
    </location>
</feature>
<name>A0A820NEJ1_9BILA</name>
<dbReference type="Proteomes" id="UP000663868">
    <property type="component" value="Unassembled WGS sequence"/>
</dbReference>
<feature type="non-terminal residue" evidence="2">
    <location>
        <position position="90"/>
    </location>
</feature>
<feature type="region of interest" description="Disordered" evidence="1">
    <location>
        <begin position="71"/>
        <end position="90"/>
    </location>
</feature>
<evidence type="ECO:0000313" key="2">
    <source>
        <dbReference type="EMBL" id="CAF4388000.1"/>
    </source>
</evidence>
<protein>
    <submittedName>
        <fullName evidence="2">Uncharacterized protein</fullName>
    </submittedName>
</protein>